<sequence length="282" mass="32544">MLLREIKNIFHKELDTIYPIEEVDSFFQILIQHYMGLQRFILALEPNLIVSKEEEEPLFEGLSQLKLEHPIQYITGVAYFMEMHFAVNKNVLIPRPETEELVRWVIDDYSGPKEKINILDVGTGSGCIAISLAKNLPKAKVYALDVCGQALEIAHQNAVTNEVDVIFLKADILALKALEVKFDVIVSNPPYVREQEKKEMKKNVLNNEPDLALFVTNKNPLQFYKAILDFAKDNLKQEGIVYFEINQFLEKETQQLLEDHNFSEIELRKDMFGNNRMLKGSL</sequence>
<dbReference type="SUPFAM" id="SSF53335">
    <property type="entry name" value="S-adenosyl-L-methionine-dependent methyltransferases"/>
    <property type="match status" value="1"/>
</dbReference>
<evidence type="ECO:0000256" key="1">
    <source>
        <dbReference type="ARBA" id="ARBA00012771"/>
    </source>
</evidence>
<dbReference type="Pfam" id="PF05175">
    <property type="entry name" value="MTS"/>
    <property type="match status" value="1"/>
</dbReference>
<dbReference type="CDD" id="cd02440">
    <property type="entry name" value="AdoMet_MTases"/>
    <property type="match status" value="1"/>
</dbReference>
<evidence type="ECO:0000256" key="4">
    <source>
        <dbReference type="ARBA" id="ARBA00022691"/>
    </source>
</evidence>
<dbReference type="InterPro" id="IPR007848">
    <property type="entry name" value="Small_mtfrase_dom"/>
</dbReference>
<feature type="domain" description="Release factor glutamine methyltransferase N-terminal" evidence="7">
    <location>
        <begin position="27"/>
        <end position="76"/>
    </location>
</feature>
<evidence type="ECO:0000313" key="8">
    <source>
        <dbReference type="EMBL" id="VAW09861.1"/>
    </source>
</evidence>
<keyword evidence="2 8" id="KW-0489">Methyltransferase</keyword>
<dbReference type="GO" id="GO:0102559">
    <property type="term" value="F:peptide chain release factor N(5)-glutamine methyltransferase activity"/>
    <property type="evidence" value="ECO:0007669"/>
    <property type="project" value="UniProtKB-EC"/>
</dbReference>
<dbReference type="InterPro" id="IPR050320">
    <property type="entry name" value="N5-glutamine_MTase"/>
</dbReference>
<dbReference type="GO" id="GO:0032259">
    <property type="term" value="P:methylation"/>
    <property type="evidence" value="ECO:0007669"/>
    <property type="project" value="UniProtKB-KW"/>
</dbReference>
<evidence type="ECO:0000259" key="6">
    <source>
        <dbReference type="Pfam" id="PF05175"/>
    </source>
</evidence>
<dbReference type="PANTHER" id="PTHR18895:SF74">
    <property type="entry name" value="MTRF1L RELEASE FACTOR GLUTAMINE METHYLTRANSFERASE"/>
    <property type="match status" value="1"/>
</dbReference>
<dbReference type="EC" id="2.1.1.297" evidence="1"/>
<dbReference type="InterPro" id="IPR002052">
    <property type="entry name" value="DNA_methylase_N6_adenine_CS"/>
</dbReference>
<protein>
    <recommendedName>
        <fullName evidence="1">peptide chain release factor N(5)-glutamine methyltransferase</fullName>
        <ecNumber evidence="1">2.1.1.297</ecNumber>
    </recommendedName>
</protein>
<dbReference type="AlphaFoldDB" id="A0A3B0SU31"/>
<dbReference type="InterPro" id="IPR040758">
    <property type="entry name" value="PrmC_N"/>
</dbReference>
<dbReference type="EMBL" id="UOEL01000004">
    <property type="protein sequence ID" value="VAW09861.1"/>
    <property type="molecule type" value="Genomic_DNA"/>
</dbReference>
<gene>
    <name evidence="8" type="ORF">MNBD_BACTEROID03-50</name>
</gene>
<evidence type="ECO:0000259" key="7">
    <source>
        <dbReference type="Pfam" id="PF17827"/>
    </source>
</evidence>
<dbReference type="PANTHER" id="PTHR18895">
    <property type="entry name" value="HEMK METHYLTRANSFERASE"/>
    <property type="match status" value="1"/>
</dbReference>
<name>A0A3B0SU31_9ZZZZ</name>
<proteinExistence type="predicted"/>
<dbReference type="InterPro" id="IPR004556">
    <property type="entry name" value="HemK-like"/>
</dbReference>
<evidence type="ECO:0000256" key="3">
    <source>
        <dbReference type="ARBA" id="ARBA00022679"/>
    </source>
</evidence>
<feature type="domain" description="Methyltransferase small" evidence="6">
    <location>
        <begin position="115"/>
        <end position="200"/>
    </location>
</feature>
<dbReference type="InterPro" id="IPR019874">
    <property type="entry name" value="RF_methyltr_PrmC"/>
</dbReference>
<keyword evidence="3 8" id="KW-0808">Transferase</keyword>
<accession>A0A3B0SU31</accession>
<dbReference type="NCBIfam" id="TIGR00536">
    <property type="entry name" value="hemK_fam"/>
    <property type="match status" value="1"/>
</dbReference>
<reference evidence="8" key="1">
    <citation type="submission" date="2018-06" db="EMBL/GenBank/DDBJ databases">
        <authorList>
            <person name="Zhirakovskaya E."/>
        </authorList>
    </citation>
    <scope>NUCLEOTIDE SEQUENCE</scope>
</reference>
<dbReference type="Pfam" id="PF17827">
    <property type="entry name" value="PrmC_N"/>
    <property type="match status" value="1"/>
</dbReference>
<dbReference type="Gene3D" id="3.40.50.150">
    <property type="entry name" value="Vaccinia Virus protein VP39"/>
    <property type="match status" value="1"/>
</dbReference>
<dbReference type="InterPro" id="IPR029063">
    <property type="entry name" value="SAM-dependent_MTases_sf"/>
</dbReference>
<evidence type="ECO:0000256" key="5">
    <source>
        <dbReference type="ARBA" id="ARBA00048391"/>
    </source>
</evidence>
<dbReference type="PROSITE" id="PS00092">
    <property type="entry name" value="N6_MTASE"/>
    <property type="match status" value="1"/>
</dbReference>
<organism evidence="8">
    <name type="scientific">hydrothermal vent metagenome</name>
    <dbReference type="NCBI Taxonomy" id="652676"/>
    <lineage>
        <taxon>unclassified sequences</taxon>
        <taxon>metagenomes</taxon>
        <taxon>ecological metagenomes</taxon>
    </lineage>
</organism>
<evidence type="ECO:0000256" key="2">
    <source>
        <dbReference type="ARBA" id="ARBA00022603"/>
    </source>
</evidence>
<dbReference type="Gene3D" id="1.10.8.10">
    <property type="entry name" value="DNA helicase RuvA subunit, C-terminal domain"/>
    <property type="match status" value="1"/>
</dbReference>
<dbReference type="GO" id="GO:0003676">
    <property type="term" value="F:nucleic acid binding"/>
    <property type="evidence" value="ECO:0007669"/>
    <property type="project" value="InterPro"/>
</dbReference>
<comment type="catalytic activity">
    <reaction evidence="5">
        <text>L-glutaminyl-[peptide chain release factor] + S-adenosyl-L-methionine = N(5)-methyl-L-glutaminyl-[peptide chain release factor] + S-adenosyl-L-homocysteine + H(+)</text>
        <dbReference type="Rhea" id="RHEA:42896"/>
        <dbReference type="Rhea" id="RHEA-COMP:10271"/>
        <dbReference type="Rhea" id="RHEA-COMP:10272"/>
        <dbReference type="ChEBI" id="CHEBI:15378"/>
        <dbReference type="ChEBI" id="CHEBI:30011"/>
        <dbReference type="ChEBI" id="CHEBI:57856"/>
        <dbReference type="ChEBI" id="CHEBI:59789"/>
        <dbReference type="ChEBI" id="CHEBI:61891"/>
        <dbReference type="EC" id="2.1.1.297"/>
    </reaction>
</comment>
<dbReference type="NCBIfam" id="TIGR03534">
    <property type="entry name" value="RF_mod_PrmC"/>
    <property type="match status" value="1"/>
</dbReference>
<keyword evidence="4" id="KW-0949">S-adenosyl-L-methionine</keyword>